<dbReference type="GO" id="GO:0006388">
    <property type="term" value="P:tRNA splicing, via endonucleolytic cleavage and ligation"/>
    <property type="evidence" value="ECO:0007669"/>
    <property type="project" value="TreeGrafter"/>
</dbReference>
<name>A0AA38L5K8_TAXCH</name>
<evidence type="ECO:0000256" key="5">
    <source>
        <dbReference type="ARBA" id="ARBA00023027"/>
    </source>
</evidence>
<evidence type="ECO:0000313" key="8">
    <source>
        <dbReference type="EMBL" id="KAH9313804.1"/>
    </source>
</evidence>
<accession>A0AA38L5K8</accession>
<comment type="similarity">
    <text evidence="2">Belongs to the KptA/TPT1 family.</text>
</comment>
<proteinExistence type="inferred from homology"/>
<sequence length="435" mass="48099">MGASSSSSRREKSGGKGEGASTKGTMEEGINISVGITDAGEEALTIITGSGEARVATVGSTRFISPPSRRAKGLEVVTFGASSGITLDVEANFRILRKNSGLSGFYILIALELKHIQSPTMCSLRTRFSCLRQCNLAVRYRPFSIHKTFTTDKKCHVRWKRARVPCGPSIQLQHSKPNVSSPLFYTADRRKKDMVNTCISISVLPTTRNPSENHTLCTKAKGKGRALGYDERDEDDGVYSGRRRGGRGKGKGDKINALGRLMTAILRHKAEKLGLSIRSDGYVPVDEFLKLREITFAGIPLCSHTVDDVKEVIESDELLMPISSVEEVPVCVHGTYRKNLESILKTGLSRMQRRHVHFATGLPHDGDVISGMRRDIEILIFLDVELALKDAMKLYLSDNKVLLTEGFDGIVLPRYFAKIETWPKREPISQHVKLV</sequence>
<evidence type="ECO:0000256" key="7">
    <source>
        <dbReference type="SAM" id="MobiDB-lite"/>
    </source>
</evidence>
<feature type="region of interest" description="Disordered" evidence="7">
    <location>
        <begin position="1"/>
        <end position="27"/>
    </location>
</feature>
<dbReference type="InterPro" id="IPR042080">
    <property type="entry name" value="RNA_2'-PTrans_N"/>
</dbReference>
<keyword evidence="4" id="KW-0808">Transferase</keyword>
<comment type="caution">
    <text evidence="8">The sequence shown here is derived from an EMBL/GenBank/DDBJ whole genome shotgun (WGS) entry which is preliminary data.</text>
</comment>
<dbReference type="Proteomes" id="UP000824469">
    <property type="component" value="Unassembled WGS sequence"/>
</dbReference>
<reference evidence="8 9" key="1">
    <citation type="journal article" date="2021" name="Nat. Plants">
        <title>The Taxus genome provides insights into paclitaxel biosynthesis.</title>
        <authorList>
            <person name="Xiong X."/>
            <person name="Gou J."/>
            <person name="Liao Q."/>
            <person name="Li Y."/>
            <person name="Zhou Q."/>
            <person name="Bi G."/>
            <person name="Li C."/>
            <person name="Du R."/>
            <person name="Wang X."/>
            <person name="Sun T."/>
            <person name="Guo L."/>
            <person name="Liang H."/>
            <person name="Lu P."/>
            <person name="Wu Y."/>
            <person name="Zhang Z."/>
            <person name="Ro D.K."/>
            <person name="Shang Y."/>
            <person name="Huang S."/>
            <person name="Yan J."/>
        </authorList>
    </citation>
    <scope>NUCLEOTIDE SEQUENCE [LARGE SCALE GENOMIC DNA]</scope>
    <source>
        <strain evidence="8">Ta-2019</strain>
    </source>
</reference>
<comment type="catalytic activity">
    <reaction evidence="6">
        <text>2'-phospho-[ligated tRNA] + NAD(+) = mature tRNA + ADP-alpha-D-ribose 1'',2''-cyclic phosphate + nicotinamide</text>
        <dbReference type="Rhea" id="RHEA:23324"/>
        <dbReference type="Rhea" id="RHEA-COMP:11106"/>
        <dbReference type="Rhea" id="RHEA-COMP:11107"/>
        <dbReference type="ChEBI" id="CHEBI:17154"/>
        <dbReference type="ChEBI" id="CHEBI:57540"/>
        <dbReference type="ChEBI" id="CHEBI:76596"/>
        <dbReference type="ChEBI" id="CHEBI:82883"/>
        <dbReference type="ChEBI" id="CHEBI:85027"/>
        <dbReference type="EC" id="2.7.1.160"/>
    </reaction>
</comment>
<dbReference type="PANTHER" id="PTHR12684">
    <property type="entry name" value="PUTATIVE PHOSPHOTRANSFERASE"/>
    <property type="match status" value="1"/>
</dbReference>
<comment type="function">
    <text evidence="1">Catalyzes the last step of tRNA splicing, the transfer of the splice junction 2'-phosphate from ligated tRNA to NAD to produce ADP-ribose 1''-2'' cyclic phosphate.</text>
</comment>
<keyword evidence="9" id="KW-1185">Reference proteome</keyword>
<protein>
    <recommendedName>
        <fullName evidence="3">2'-phosphotransferase</fullName>
        <ecNumber evidence="3">2.7.1.160</ecNumber>
    </recommendedName>
</protein>
<dbReference type="SUPFAM" id="SSF56399">
    <property type="entry name" value="ADP-ribosylation"/>
    <property type="match status" value="1"/>
</dbReference>
<evidence type="ECO:0000256" key="1">
    <source>
        <dbReference type="ARBA" id="ARBA00003343"/>
    </source>
</evidence>
<dbReference type="AlphaFoldDB" id="A0AA38L5K8"/>
<dbReference type="InterPro" id="IPR002745">
    <property type="entry name" value="Ptrans_KptA/Tpt1"/>
</dbReference>
<dbReference type="Pfam" id="PF01885">
    <property type="entry name" value="PTS_2-RNA"/>
    <property type="match status" value="1"/>
</dbReference>
<dbReference type="PANTHER" id="PTHR12684:SF2">
    <property type="entry name" value="TRNA 2'-PHOSPHOTRANSFERASE 1"/>
    <property type="match status" value="1"/>
</dbReference>
<dbReference type="EMBL" id="JAHRHJ020000005">
    <property type="protein sequence ID" value="KAH9313804.1"/>
    <property type="molecule type" value="Genomic_DNA"/>
</dbReference>
<evidence type="ECO:0000256" key="3">
    <source>
        <dbReference type="ARBA" id="ARBA00012007"/>
    </source>
</evidence>
<dbReference type="Gene3D" id="1.10.10.970">
    <property type="entry name" value="RNA 2'-phosphotransferase, Tpt1/KptA family, N-terminal domain"/>
    <property type="match status" value="1"/>
</dbReference>
<keyword evidence="5" id="KW-0520">NAD</keyword>
<evidence type="ECO:0000256" key="6">
    <source>
        <dbReference type="ARBA" id="ARBA00047949"/>
    </source>
</evidence>
<evidence type="ECO:0000313" key="9">
    <source>
        <dbReference type="Proteomes" id="UP000824469"/>
    </source>
</evidence>
<evidence type="ECO:0000256" key="4">
    <source>
        <dbReference type="ARBA" id="ARBA00022679"/>
    </source>
</evidence>
<feature type="region of interest" description="Disordered" evidence="7">
    <location>
        <begin position="228"/>
        <end position="252"/>
    </location>
</feature>
<dbReference type="Gene3D" id="3.20.170.30">
    <property type="match status" value="1"/>
</dbReference>
<dbReference type="GO" id="GO:0000215">
    <property type="term" value="F:tRNA 2'-phosphotransferase activity"/>
    <property type="evidence" value="ECO:0007669"/>
    <property type="project" value="UniProtKB-EC"/>
</dbReference>
<dbReference type="EC" id="2.7.1.160" evidence="3"/>
<dbReference type="InterPro" id="IPR042081">
    <property type="entry name" value="RNA_2'-PTrans_C"/>
</dbReference>
<evidence type="ECO:0000256" key="2">
    <source>
        <dbReference type="ARBA" id="ARBA00009836"/>
    </source>
</evidence>
<gene>
    <name evidence="8" type="ORF">KI387_022431</name>
</gene>
<organism evidence="8 9">
    <name type="scientific">Taxus chinensis</name>
    <name type="common">Chinese yew</name>
    <name type="synonym">Taxus wallichiana var. chinensis</name>
    <dbReference type="NCBI Taxonomy" id="29808"/>
    <lineage>
        <taxon>Eukaryota</taxon>
        <taxon>Viridiplantae</taxon>
        <taxon>Streptophyta</taxon>
        <taxon>Embryophyta</taxon>
        <taxon>Tracheophyta</taxon>
        <taxon>Spermatophyta</taxon>
        <taxon>Pinopsida</taxon>
        <taxon>Pinidae</taxon>
        <taxon>Conifers II</taxon>
        <taxon>Cupressales</taxon>
        <taxon>Taxaceae</taxon>
        <taxon>Taxus</taxon>
    </lineage>
</organism>